<protein>
    <submittedName>
        <fullName evidence="4">TetR/AcrR family transcriptional regulator</fullName>
    </submittedName>
</protein>
<dbReference type="SUPFAM" id="SSF46689">
    <property type="entry name" value="Homeodomain-like"/>
    <property type="match status" value="1"/>
</dbReference>
<dbReference type="InterPro" id="IPR050109">
    <property type="entry name" value="HTH-type_TetR-like_transc_reg"/>
</dbReference>
<feature type="domain" description="HTH tetR-type" evidence="3">
    <location>
        <begin position="10"/>
        <end position="70"/>
    </location>
</feature>
<proteinExistence type="predicted"/>
<dbReference type="InterPro" id="IPR001647">
    <property type="entry name" value="HTH_TetR"/>
</dbReference>
<dbReference type="EMBL" id="VDHJ01000003">
    <property type="protein sequence ID" value="TNL99227.1"/>
    <property type="molecule type" value="Genomic_DNA"/>
</dbReference>
<dbReference type="OrthoDB" id="5242390at2"/>
<dbReference type="Proteomes" id="UP000312032">
    <property type="component" value="Unassembled WGS sequence"/>
</dbReference>
<dbReference type="Gene3D" id="1.10.357.10">
    <property type="entry name" value="Tetracycline Repressor, domain 2"/>
    <property type="match status" value="1"/>
</dbReference>
<dbReference type="InterPro" id="IPR009057">
    <property type="entry name" value="Homeodomain-like_sf"/>
</dbReference>
<dbReference type="RefSeq" id="WP_139464847.1">
    <property type="nucleotide sequence ID" value="NZ_VDHJ01000003.1"/>
</dbReference>
<dbReference type="GO" id="GO:0003700">
    <property type="term" value="F:DNA-binding transcription factor activity"/>
    <property type="evidence" value="ECO:0007669"/>
    <property type="project" value="TreeGrafter"/>
</dbReference>
<feature type="DNA-binding region" description="H-T-H motif" evidence="2">
    <location>
        <begin position="33"/>
        <end position="52"/>
    </location>
</feature>
<dbReference type="PROSITE" id="PS50977">
    <property type="entry name" value="HTH_TETR_2"/>
    <property type="match status" value="1"/>
</dbReference>
<evidence type="ECO:0000256" key="1">
    <source>
        <dbReference type="ARBA" id="ARBA00023125"/>
    </source>
</evidence>
<dbReference type="PRINTS" id="PR00455">
    <property type="entry name" value="HTHTETR"/>
</dbReference>
<dbReference type="PANTHER" id="PTHR30055:SF226">
    <property type="entry name" value="HTH-TYPE TRANSCRIPTIONAL REGULATOR PKSA"/>
    <property type="match status" value="1"/>
</dbReference>
<keyword evidence="5" id="KW-1185">Reference proteome</keyword>
<reference evidence="4 5" key="1">
    <citation type="submission" date="2019-06" db="EMBL/GenBank/DDBJ databases">
        <authorList>
            <person name="Li J."/>
        </authorList>
    </citation>
    <scope>NUCLEOTIDE SEQUENCE [LARGE SCALE GENOMIC DNA]</scope>
    <source>
        <strain evidence="4 5">LMG 28165</strain>
    </source>
</reference>
<organism evidence="4 5">
    <name type="scientific">Corynebacterium tapiri</name>
    <dbReference type="NCBI Taxonomy" id="1448266"/>
    <lineage>
        <taxon>Bacteria</taxon>
        <taxon>Bacillati</taxon>
        <taxon>Actinomycetota</taxon>
        <taxon>Actinomycetes</taxon>
        <taxon>Mycobacteriales</taxon>
        <taxon>Corynebacteriaceae</taxon>
        <taxon>Corynebacterium</taxon>
    </lineage>
</organism>
<keyword evidence="1 2" id="KW-0238">DNA-binding</keyword>
<evidence type="ECO:0000256" key="2">
    <source>
        <dbReference type="PROSITE-ProRule" id="PRU00335"/>
    </source>
</evidence>
<accession>A0A5C4U5Z8</accession>
<gene>
    <name evidence="4" type="ORF">FHE74_02395</name>
</gene>
<evidence type="ECO:0000313" key="5">
    <source>
        <dbReference type="Proteomes" id="UP000312032"/>
    </source>
</evidence>
<comment type="caution">
    <text evidence="4">The sequence shown here is derived from an EMBL/GenBank/DDBJ whole genome shotgun (WGS) entry which is preliminary data.</text>
</comment>
<dbReference type="Pfam" id="PF00440">
    <property type="entry name" value="TetR_N"/>
    <property type="match status" value="1"/>
</dbReference>
<name>A0A5C4U5Z8_9CORY</name>
<evidence type="ECO:0000259" key="3">
    <source>
        <dbReference type="PROSITE" id="PS50977"/>
    </source>
</evidence>
<dbReference type="PANTHER" id="PTHR30055">
    <property type="entry name" value="HTH-TYPE TRANSCRIPTIONAL REGULATOR RUTR"/>
    <property type="match status" value="1"/>
</dbReference>
<sequence length="199" mass="21488">MPKITEERRQAQRTKILDATIAVIQRKGIAEMSMGDVIAESGLSAGGIYGQFTNKRELLATTARVLHDQRVSYLQAAAAATPLSHPADVLTDLANRSFGEGDLQAPALQVWAYAAAHQDQFPESSTFKDAITSALIDYLQAWYAHRGATDPEAIAREITPAVHTYLAGIIVHSTLNSYSAHTLKSGLEALIAAPLKPEH</sequence>
<dbReference type="GO" id="GO:0000976">
    <property type="term" value="F:transcription cis-regulatory region binding"/>
    <property type="evidence" value="ECO:0007669"/>
    <property type="project" value="TreeGrafter"/>
</dbReference>
<dbReference type="AlphaFoldDB" id="A0A5C4U5Z8"/>
<evidence type="ECO:0000313" key="4">
    <source>
        <dbReference type="EMBL" id="TNL99227.1"/>
    </source>
</evidence>